<gene>
    <name evidence="1" type="ORF">BGZ96_006844</name>
</gene>
<evidence type="ECO:0008006" key="3">
    <source>
        <dbReference type="Google" id="ProtNLM"/>
    </source>
</evidence>
<dbReference type="SUPFAM" id="SSF52047">
    <property type="entry name" value="RNI-like"/>
    <property type="match status" value="1"/>
</dbReference>
<name>A0ABQ7K2V2_9FUNG</name>
<sequence>MSMAKQTNPLEIPEILTKIAHILPLWVQVTSKYTGTPETTFEPKTLLICMRVSKLWYQVMLPVFWHTYNGVYYSKAPLSTIHRFSPHFRVFRSYLGHEGPYQCTGLVDLNMSQHCKTSFGNGVDVETQCSLVASNRDLKKLYWHGPSDHVPMDANSLTGLRRINDLMILCWLGSNGLLSNVLQSISGTVTRLGLYSIHGVAEGDLMVDSGNGTKEQLILPRVVKLAYRINHKESKGFEDLVRCCPNLKKLYIIPEDNYDMTRLTKNMQECCSKLEALTVKYAKLDDNDSVALLMGCRSGPGLVRLRFNVGRLSNAVTDAILAYSATLQSIKIDILIPGILDTTNLLRILMECRHAWRVDIGGRGKGTLEELLSTLKSRPWGCKGLEFLGLRWEISSPSRGDDDYNRYGIRTKEERDKKAKDEEERLEAKASRLFGIGWKAGRQNSNHRDSIEKEQGAEEVAGVLGLVEDLKSVKTIRWNDVRYVRLSNSE</sequence>
<organism evidence="1 2">
    <name type="scientific">Linnemannia gamsii</name>
    <dbReference type="NCBI Taxonomy" id="64522"/>
    <lineage>
        <taxon>Eukaryota</taxon>
        <taxon>Fungi</taxon>
        <taxon>Fungi incertae sedis</taxon>
        <taxon>Mucoromycota</taxon>
        <taxon>Mortierellomycotina</taxon>
        <taxon>Mortierellomycetes</taxon>
        <taxon>Mortierellales</taxon>
        <taxon>Mortierellaceae</taxon>
        <taxon>Linnemannia</taxon>
    </lineage>
</organism>
<reference evidence="1 2" key="1">
    <citation type="journal article" date="2020" name="Fungal Divers.">
        <title>Resolving the Mortierellaceae phylogeny through synthesis of multi-gene phylogenetics and phylogenomics.</title>
        <authorList>
            <person name="Vandepol N."/>
            <person name="Liber J."/>
            <person name="Desiro A."/>
            <person name="Na H."/>
            <person name="Kennedy M."/>
            <person name="Barry K."/>
            <person name="Grigoriev I.V."/>
            <person name="Miller A.N."/>
            <person name="O'Donnell K."/>
            <person name="Stajich J.E."/>
            <person name="Bonito G."/>
        </authorList>
    </citation>
    <scope>NUCLEOTIDE SEQUENCE [LARGE SCALE GENOMIC DNA]</scope>
    <source>
        <strain evidence="1 2">AD045</strain>
    </source>
</reference>
<accession>A0ABQ7K2V2</accession>
<dbReference type="Gene3D" id="3.80.10.10">
    <property type="entry name" value="Ribonuclease Inhibitor"/>
    <property type="match status" value="1"/>
</dbReference>
<dbReference type="InterPro" id="IPR032675">
    <property type="entry name" value="LRR_dom_sf"/>
</dbReference>
<evidence type="ECO:0000313" key="1">
    <source>
        <dbReference type="EMBL" id="KAG0289650.1"/>
    </source>
</evidence>
<comment type="caution">
    <text evidence="1">The sequence shown here is derived from an EMBL/GenBank/DDBJ whole genome shotgun (WGS) entry which is preliminary data.</text>
</comment>
<keyword evidence="2" id="KW-1185">Reference proteome</keyword>
<dbReference type="Proteomes" id="UP001194696">
    <property type="component" value="Unassembled WGS sequence"/>
</dbReference>
<protein>
    <recommendedName>
        <fullName evidence="3">F-box domain-containing protein</fullName>
    </recommendedName>
</protein>
<evidence type="ECO:0000313" key="2">
    <source>
        <dbReference type="Proteomes" id="UP001194696"/>
    </source>
</evidence>
<proteinExistence type="predicted"/>
<dbReference type="EMBL" id="JAAAIM010000335">
    <property type="protein sequence ID" value="KAG0289650.1"/>
    <property type="molecule type" value="Genomic_DNA"/>
</dbReference>